<dbReference type="InterPro" id="IPR004026">
    <property type="entry name" value="Ada_DNA_repair_Zn-bd"/>
</dbReference>
<keyword evidence="10" id="KW-0238">DNA-binding</keyword>
<dbReference type="SUPFAM" id="SSF48150">
    <property type="entry name" value="DNA-glycosylase"/>
    <property type="match status" value="1"/>
</dbReference>
<evidence type="ECO:0000256" key="6">
    <source>
        <dbReference type="ARBA" id="ARBA00022723"/>
    </source>
</evidence>
<evidence type="ECO:0000256" key="12">
    <source>
        <dbReference type="ARBA" id="ARBA00023163"/>
    </source>
</evidence>
<keyword evidence="5" id="KW-0808">Transferase</keyword>
<dbReference type="EMBL" id="CP012673">
    <property type="protein sequence ID" value="AUX46029.1"/>
    <property type="molecule type" value="Genomic_DNA"/>
</dbReference>
<evidence type="ECO:0000256" key="3">
    <source>
        <dbReference type="ARBA" id="ARBA00012000"/>
    </source>
</evidence>
<dbReference type="Pfam" id="PF06029">
    <property type="entry name" value="AlkA_N"/>
    <property type="match status" value="1"/>
</dbReference>
<gene>
    <name evidence="16" type="primary">araC</name>
    <name evidence="16" type="ORF">SOCE26_075320</name>
</gene>
<dbReference type="Gene3D" id="1.10.340.30">
    <property type="entry name" value="Hypothetical protein, domain 2"/>
    <property type="match status" value="1"/>
</dbReference>
<dbReference type="Gene3D" id="1.10.10.60">
    <property type="entry name" value="Homeodomain-like"/>
    <property type="match status" value="1"/>
</dbReference>
<dbReference type="SUPFAM" id="SSF46689">
    <property type="entry name" value="Homeodomain-like"/>
    <property type="match status" value="1"/>
</dbReference>
<dbReference type="FunFam" id="3.40.10.10:FF:000001">
    <property type="entry name" value="DNA-3-methyladenine glycosylase 2"/>
    <property type="match status" value="1"/>
</dbReference>
<dbReference type="GO" id="GO:0005737">
    <property type="term" value="C:cytoplasm"/>
    <property type="evidence" value="ECO:0007669"/>
    <property type="project" value="TreeGrafter"/>
</dbReference>
<evidence type="ECO:0000313" key="17">
    <source>
        <dbReference type="Proteomes" id="UP000238348"/>
    </source>
</evidence>
<dbReference type="InterPro" id="IPR035451">
    <property type="entry name" value="Ada-like_dom_sf"/>
</dbReference>
<dbReference type="GO" id="GO:0006307">
    <property type="term" value="P:DNA alkylation repair"/>
    <property type="evidence" value="ECO:0007669"/>
    <property type="project" value="TreeGrafter"/>
</dbReference>
<dbReference type="SMART" id="SM00342">
    <property type="entry name" value="HTH_ARAC"/>
    <property type="match status" value="1"/>
</dbReference>
<dbReference type="InterPro" id="IPR018062">
    <property type="entry name" value="HTH_AraC-typ_CS"/>
</dbReference>
<evidence type="ECO:0000256" key="4">
    <source>
        <dbReference type="ARBA" id="ARBA00022603"/>
    </source>
</evidence>
<dbReference type="InterPro" id="IPR003265">
    <property type="entry name" value="HhH-GPD_domain"/>
</dbReference>
<dbReference type="SUPFAM" id="SSF57884">
    <property type="entry name" value="Ada DNA repair protein, N-terminal domain (N-Ada 10)"/>
    <property type="match status" value="1"/>
</dbReference>
<keyword evidence="7" id="KW-0227">DNA damage</keyword>
<dbReference type="Proteomes" id="UP000238348">
    <property type="component" value="Chromosome"/>
</dbReference>
<dbReference type="SUPFAM" id="SSF55945">
    <property type="entry name" value="TATA-box binding protein-like"/>
    <property type="match status" value="1"/>
</dbReference>
<dbReference type="PANTHER" id="PTHR43003:SF13">
    <property type="entry name" value="DNA-3-METHYLADENINE GLYCOSYLASE 2"/>
    <property type="match status" value="1"/>
</dbReference>
<evidence type="ECO:0000256" key="11">
    <source>
        <dbReference type="ARBA" id="ARBA00023159"/>
    </source>
</evidence>
<dbReference type="SMART" id="SM00478">
    <property type="entry name" value="ENDO3c"/>
    <property type="match status" value="1"/>
</dbReference>
<dbReference type="Pfam" id="PF00730">
    <property type="entry name" value="HhH-GPD"/>
    <property type="match status" value="1"/>
</dbReference>
<dbReference type="PROSITE" id="PS01124">
    <property type="entry name" value="HTH_ARAC_FAMILY_2"/>
    <property type="match status" value="1"/>
</dbReference>
<dbReference type="InterPro" id="IPR037046">
    <property type="entry name" value="AlkA_N_sf"/>
</dbReference>
<evidence type="ECO:0000256" key="5">
    <source>
        <dbReference type="ARBA" id="ARBA00022679"/>
    </source>
</evidence>
<dbReference type="GO" id="GO:0006285">
    <property type="term" value="P:base-excision repair, AP site formation"/>
    <property type="evidence" value="ECO:0007669"/>
    <property type="project" value="TreeGrafter"/>
</dbReference>
<dbReference type="GO" id="GO:0043565">
    <property type="term" value="F:sequence-specific DNA binding"/>
    <property type="evidence" value="ECO:0007669"/>
    <property type="project" value="InterPro"/>
</dbReference>
<evidence type="ECO:0000256" key="14">
    <source>
        <dbReference type="SAM" id="MobiDB-lite"/>
    </source>
</evidence>
<dbReference type="GO" id="GO:0032259">
    <property type="term" value="P:methylation"/>
    <property type="evidence" value="ECO:0007669"/>
    <property type="project" value="UniProtKB-KW"/>
</dbReference>
<dbReference type="Gene3D" id="1.10.1670.10">
    <property type="entry name" value="Helix-hairpin-Helix base-excision DNA repair enzymes (C-terminal)"/>
    <property type="match status" value="1"/>
</dbReference>
<dbReference type="Pfam" id="PF02805">
    <property type="entry name" value="Ada_Zn_binding"/>
    <property type="match status" value="1"/>
</dbReference>
<dbReference type="GO" id="GO:0032131">
    <property type="term" value="F:alkylated DNA binding"/>
    <property type="evidence" value="ECO:0007669"/>
    <property type="project" value="TreeGrafter"/>
</dbReference>
<dbReference type="Gene3D" id="3.40.10.10">
    <property type="entry name" value="DNA Methylphosphotriester Repair Domain"/>
    <property type="match status" value="1"/>
</dbReference>
<comment type="catalytic activity">
    <reaction evidence="1">
        <text>Hydrolysis of alkylated DNA, releasing 3-methyladenine, 3-methylguanine, 7-methylguanine and 7-methyladenine.</text>
        <dbReference type="EC" id="3.2.2.21"/>
    </reaction>
</comment>
<keyword evidence="4" id="KW-0489">Methyltransferase</keyword>
<protein>
    <recommendedName>
        <fullName evidence="3">DNA-3-methyladenine glycosylase II</fullName>
        <ecNumber evidence="3">3.2.2.21</ecNumber>
    </recommendedName>
</protein>
<keyword evidence="6" id="KW-0479">Metal-binding</keyword>
<evidence type="ECO:0000256" key="7">
    <source>
        <dbReference type="ARBA" id="ARBA00022763"/>
    </source>
</evidence>
<evidence type="ECO:0000256" key="13">
    <source>
        <dbReference type="ARBA" id="ARBA00023204"/>
    </source>
</evidence>
<organism evidence="16 17">
    <name type="scientific">Sorangium cellulosum</name>
    <name type="common">Polyangium cellulosum</name>
    <dbReference type="NCBI Taxonomy" id="56"/>
    <lineage>
        <taxon>Bacteria</taxon>
        <taxon>Pseudomonadati</taxon>
        <taxon>Myxococcota</taxon>
        <taxon>Polyangia</taxon>
        <taxon>Polyangiales</taxon>
        <taxon>Polyangiaceae</taxon>
        <taxon>Sorangium</taxon>
    </lineage>
</organism>
<accession>A0A2L0F3J9</accession>
<dbReference type="InterPro" id="IPR023170">
    <property type="entry name" value="HhH_base_excis_C"/>
</dbReference>
<keyword evidence="8" id="KW-0862">Zinc</keyword>
<evidence type="ECO:0000256" key="8">
    <source>
        <dbReference type="ARBA" id="ARBA00022833"/>
    </source>
</evidence>
<evidence type="ECO:0000256" key="9">
    <source>
        <dbReference type="ARBA" id="ARBA00023015"/>
    </source>
</evidence>
<keyword evidence="9" id="KW-0805">Transcription regulation</keyword>
<evidence type="ECO:0000259" key="15">
    <source>
        <dbReference type="PROSITE" id="PS01124"/>
    </source>
</evidence>
<keyword evidence="12" id="KW-0804">Transcription</keyword>
<proteinExistence type="predicted"/>
<dbReference type="GO" id="GO:0043916">
    <property type="term" value="F:DNA-7-methylguanine glycosylase activity"/>
    <property type="evidence" value="ECO:0007669"/>
    <property type="project" value="TreeGrafter"/>
</dbReference>
<keyword evidence="11" id="KW-0010">Activator</keyword>
<dbReference type="InterPro" id="IPR009057">
    <property type="entry name" value="Homeodomain-like_sf"/>
</dbReference>
<sequence length="519" mass="54872">MELDDDACYRALRTRDARFDGRFFTGVRSTGIYCRPVCPARTPSRASCRFFVTAAAAQEAGFRPCLRCRPEASPGTPAWLGTSATVSRALRLIAEGALDEADAPDLAARLGVGERHLRRLFLQHVGASPLAVAQTRRLLFAKKLLDETALSMTEVALSAGFASVRRFNDAIRATYARTPRELRVTAARRGGRAAQAAGASRTSRTSPASDCAPEIALRLPFRPPLDWDALAGFLGARAIPGVEAAEAGVYRRTVRTAGGHGVVEVRPRPGEACLLARLWLPGTEGLIHAVERLRRVFDLGADPDAIAAQLGADPRLAPWVAARPGVRVPGAWDGFELAVRAILGQQVSVRAATQLAGRLVERHGEPLALRADLTGGAGGLRFVFPAPEALAAADLAGLGVPRARAAAISALASAVARAEVALDASRGLDETVRALSRLPGIGEWTAQYIAMRALGEPDAFPATDLGLRRALGGASGAELLAMAEVWRPWRAYAALLLWTVDAPGARPAEREVSNGALAG</sequence>
<evidence type="ECO:0000313" key="16">
    <source>
        <dbReference type="EMBL" id="AUX46029.1"/>
    </source>
</evidence>
<reference evidence="16 17" key="1">
    <citation type="submission" date="2015-09" db="EMBL/GenBank/DDBJ databases">
        <title>Sorangium comparison.</title>
        <authorList>
            <person name="Zaburannyi N."/>
            <person name="Bunk B."/>
            <person name="Overmann J."/>
            <person name="Mueller R."/>
        </authorList>
    </citation>
    <scope>NUCLEOTIDE SEQUENCE [LARGE SCALE GENOMIC DNA]</scope>
    <source>
        <strain evidence="16 17">So ce26</strain>
    </source>
</reference>
<dbReference type="GO" id="GO:0008168">
    <property type="term" value="F:methyltransferase activity"/>
    <property type="evidence" value="ECO:0007669"/>
    <property type="project" value="UniProtKB-KW"/>
</dbReference>
<dbReference type="OrthoDB" id="9802228at2"/>
<dbReference type="GO" id="GO:0008270">
    <property type="term" value="F:zinc ion binding"/>
    <property type="evidence" value="ECO:0007669"/>
    <property type="project" value="InterPro"/>
</dbReference>
<dbReference type="InterPro" id="IPR018060">
    <property type="entry name" value="HTH_AraC"/>
</dbReference>
<dbReference type="InterPro" id="IPR010316">
    <property type="entry name" value="AlkA_N"/>
</dbReference>
<feature type="domain" description="HTH araC/xylS-type" evidence="15">
    <location>
        <begin position="87"/>
        <end position="185"/>
    </location>
</feature>
<evidence type="ECO:0000256" key="2">
    <source>
        <dbReference type="ARBA" id="ARBA00001947"/>
    </source>
</evidence>
<name>A0A2L0F3J9_SORCE</name>
<dbReference type="PANTHER" id="PTHR43003">
    <property type="entry name" value="DNA-3-METHYLADENINE GLYCOSYLASE"/>
    <property type="match status" value="1"/>
</dbReference>
<feature type="region of interest" description="Disordered" evidence="14">
    <location>
        <begin position="186"/>
        <end position="209"/>
    </location>
</feature>
<dbReference type="Pfam" id="PF12833">
    <property type="entry name" value="HTH_18"/>
    <property type="match status" value="1"/>
</dbReference>
<dbReference type="InterPro" id="IPR011257">
    <property type="entry name" value="DNA_glycosylase"/>
</dbReference>
<feature type="compositionally biased region" description="Low complexity" evidence="14">
    <location>
        <begin position="186"/>
        <end position="206"/>
    </location>
</feature>
<dbReference type="RefSeq" id="WP_104984310.1">
    <property type="nucleotide sequence ID" value="NZ_CP012673.1"/>
</dbReference>
<dbReference type="Gene3D" id="3.30.310.20">
    <property type="entry name" value="DNA-3-methyladenine glycosylase AlkA, N-terminal domain"/>
    <property type="match status" value="1"/>
</dbReference>
<evidence type="ECO:0000256" key="1">
    <source>
        <dbReference type="ARBA" id="ARBA00000086"/>
    </source>
</evidence>
<dbReference type="AlphaFoldDB" id="A0A2L0F3J9"/>
<keyword evidence="13" id="KW-0234">DNA repair</keyword>
<dbReference type="GO" id="GO:0032993">
    <property type="term" value="C:protein-DNA complex"/>
    <property type="evidence" value="ECO:0007669"/>
    <property type="project" value="TreeGrafter"/>
</dbReference>
<dbReference type="GO" id="GO:0008725">
    <property type="term" value="F:DNA-3-methyladenine glycosylase activity"/>
    <property type="evidence" value="ECO:0007669"/>
    <property type="project" value="TreeGrafter"/>
</dbReference>
<dbReference type="SMART" id="SM01009">
    <property type="entry name" value="AlkA_N"/>
    <property type="match status" value="1"/>
</dbReference>
<evidence type="ECO:0000256" key="10">
    <source>
        <dbReference type="ARBA" id="ARBA00023125"/>
    </source>
</evidence>
<dbReference type="GO" id="GO:0003700">
    <property type="term" value="F:DNA-binding transcription factor activity"/>
    <property type="evidence" value="ECO:0007669"/>
    <property type="project" value="InterPro"/>
</dbReference>
<dbReference type="InterPro" id="IPR051912">
    <property type="entry name" value="Alkylbase_DNA_Glycosylase/TA"/>
</dbReference>
<dbReference type="PROSITE" id="PS00041">
    <property type="entry name" value="HTH_ARAC_FAMILY_1"/>
    <property type="match status" value="1"/>
</dbReference>
<dbReference type="EC" id="3.2.2.21" evidence="3"/>
<comment type="cofactor">
    <cofactor evidence="2">
        <name>Zn(2+)</name>
        <dbReference type="ChEBI" id="CHEBI:29105"/>
    </cofactor>
</comment>